<gene>
    <name evidence="1" type="ORF">SAMN02583745_02700</name>
</gene>
<name>A0A1I0FAL5_9GAMM</name>
<protein>
    <submittedName>
        <fullName evidence="1">Uncharacterized protein</fullName>
    </submittedName>
</protein>
<dbReference type="EMBL" id="FOHV01000038">
    <property type="protein sequence ID" value="SET55176.1"/>
    <property type="molecule type" value="Genomic_DNA"/>
</dbReference>
<dbReference type="RefSeq" id="WP_093322180.1">
    <property type="nucleotide sequence ID" value="NZ_FOHV01000038.1"/>
</dbReference>
<accession>A0A1I0FAL5</accession>
<evidence type="ECO:0000313" key="2">
    <source>
        <dbReference type="Proteomes" id="UP000242642"/>
    </source>
</evidence>
<evidence type="ECO:0000313" key="1">
    <source>
        <dbReference type="EMBL" id="SET55176.1"/>
    </source>
</evidence>
<reference evidence="2" key="1">
    <citation type="submission" date="2016-10" db="EMBL/GenBank/DDBJ databases">
        <authorList>
            <person name="Varghese N."/>
            <person name="Submissions S."/>
        </authorList>
    </citation>
    <scope>NUCLEOTIDE SEQUENCE [LARGE SCALE GENOMIC DNA]</scope>
    <source>
        <strain evidence="2">DSM 18579</strain>
    </source>
</reference>
<organism evidence="1 2">
    <name type="scientific">Thorsellia anophelis DSM 18579</name>
    <dbReference type="NCBI Taxonomy" id="1123402"/>
    <lineage>
        <taxon>Bacteria</taxon>
        <taxon>Pseudomonadati</taxon>
        <taxon>Pseudomonadota</taxon>
        <taxon>Gammaproteobacteria</taxon>
        <taxon>Enterobacterales</taxon>
        <taxon>Thorselliaceae</taxon>
        <taxon>Thorsellia</taxon>
    </lineage>
</organism>
<proteinExistence type="predicted"/>
<sequence length="97" mass="11088">MIPDKLLISASVEMVEVPARELFLGEIAYQEALRASPETIQQLKDSLEKNLEYSVDIFHSENLVVKWSCKLHKIAGIVMKNIKILPKLILLKRILMT</sequence>
<keyword evidence="2" id="KW-1185">Reference proteome</keyword>
<dbReference type="AlphaFoldDB" id="A0A1I0FAL5"/>
<dbReference type="Proteomes" id="UP000242642">
    <property type="component" value="Unassembled WGS sequence"/>
</dbReference>
<dbReference type="STRING" id="1123402.SAMN02583745_02700"/>